<evidence type="ECO:0000313" key="1">
    <source>
        <dbReference type="EMBL" id="GIY71532.1"/>
    </source>
</evidence>
<reference evidence="1 2" key="1">
    <citation type="submission" date="2021-06" db="EMBL/GenBank/DDBJ databases">
        <title>Caerostris extrusa draft genome.</title>
        <authorList>
            <person name="Kono N."/>
            <person name="Arakawa K."/>
        </authorList>
    </citation>
    <scope>NUCLEOTIDE SEQUENCE [LARGE SCALE GENOMIC DNA]</scope>
</reference>
<evidence type="ECO:0000313" key="2">
    <source>
        <dbReference type="Proteomes" id="UP001054945"/>
    </source>
</evidence>
<comment type="caution">
    <text evidence="1">The sequence shown here is derived from an EMBL/GenBank/DDBJ whole genome shotgun (WGS) entry which is preliminary data.</text>
</comment>
<name>A0AAV4VMS7_CAEEX</name>
<accession>A0AAV4VMS7</accession>
<organism evidence="1 2">
    <name type="scientific">Caerostris extrusa</name>
    <name type="common">Bark spider</name>
    <name type="synonym">Caerostris bankana</name>
    <dbReference type="NCBI Taxonomy" id="172846"/>
    <lineage>
        <taxon>Eukaryota</taxon>
        <taxon>Metazoa</taxon>
        <taxon>Ecdysozoa</taxon>
        <taxon>Arthropoda</taxon>
        <taxon>Chelicerata</taxon>
        <taxon>Arachnida</taxon>
        <taxon>Araneae</taxon>
        <taxon>Araneomorphae</taxon>
        <taxon>Entelegynae</taxon>
        <taxon>Araneoidea</taxon>
        <taxon>Araneidae</taxon>
        <taxon>Caerostris</taxon>
    </lineage>
</organism>
<sequence length="66" mass="7600">MKLTKSGSFPILERSLITLTDDRRRLDCTPLLSRKDGLPRCRRGSLLFKHSCLNLDAECSLNNYFL</sequence>
<keyword evidence="2" id="KW-1185">Reference proteome</keyword>
<proteinExistence type="predicted"/>
<dbReference type="Proteomes" id="UP001054945">
    <property type="component" value="Unassembled WGS sequence"/>
</dbReference>
<dbReference type="EMBL" id="BPLR01014822">
    <property type="protein sequence ID" value="GIY71532.1"/>
    <property type="molecule type" value="Genomic_DNA"/>
</dbReference>
<protein>
    <submittedName>
        <fullName evidence="1">Uncharacterized protein</fullName>
    </submittedName>
</protein>
<gene>
    <name evidence="1" type="ORF">CEXT_192411</name>
</gene>
<dbReference type="AlphaFoldDB" id="A0AAV4VMS7"/>